<dbReference type="Pfam" id="PF13242">
    <property type="entry name" value="Hydrolase_like"/>
    <property type="match status" value="1"/>
</dbReference>
<evidence type="ECO:0000256" key="5">
    <source>
        <dbReference type="ARBA" id="ARBA00022833"/>
    </source>
</evidence>
<evidence type="ECO:0000313" key="14">
    <source>
        <dbReference type="EMBL" id="GLI37111.1"/>
    </source>
</evidence>
<evidence type="ECO:0000256" key="9">
    <source>
        <dbReference type="PIRNR" id="PIRNR004682"/>
    </source>
</evidence>
<feature type="binding site" evidence="11">
    <location>
        <begin position="56"/>
        <end position="59"/>
    </location>
    <ligand>
        <name>substrate</name>
    </ligand>
</feature>
<feature type="binding site" evidence="13">
    <location>
        <position position="112"/>
    </location>
    <ligand>
        <name>Zn(2+)</name>
        <dbReference type="ChEBI" id="CHEBI:29105"/>
    </ligand>
</feature>
<dbReference type="InterPro" id="IPR004446">
    <property type="entry name" value="Heptose_bisP_phosphatase"/>
</dbReference>
<sequence>MARSEEGRAAVFLDRDGTINVEKEYLHRVEEFEFVPGAPEAIRLLKEAGFLVVVVTNQSGVARGYYDEAAVHRLHRFVDNELATAGASIDAYYLCPHHPRHGIGPYLTECACRKPLPGMLLAAAQDLGIDLARSWIVGDKAADVEAGIAAGCRPLLVRTGYGVAEAGLVSPDVTVCDDLLAAARVILARTQGGRTATGGGVTV</sequence>
<dbReference type="PANTHER" id="PTHR42891">
    <property type="entry name" value="D-GLYCERO-BETA-D-MANNO-HEPTOSE-1,7-BISPHOSPHATE 7-PHOSPHATASE"/>
    <property type="match status" value="1"/>
</dbReference>
<comment type="cofactor">
    <cofactor evidence="13">
        <name>Mg(2+)</name>
        <dbReference type="ChEBI" id="CHEBI:18420"/>
    </cofactor>
</comment>
<evidence type="ECO:0000256" key="7">
    <source>
        <dbReference type="ARBA" id="ARBA00031828"/>
    </source>
</evidence>
<feature type="active site" description="Proton donor" evidence="10">
    <location>
        <position position="16"/>
    </location>
</feature>
<dbReference type="GO" id="GO:0046872">
    <property type="term" value="F:metal ion binding"/>
    <property type="evidence" value="ECO:0007669"/>
    <property type="project" value="UniProtKB-KW"/>
</dbReference>
<evidence type="ECO:0000256" key="3">
    <source>
        <dbReference type="ARBA" id="ARBA00022723"/>
    </source>
</evidence>
<comment type="subcellular location">
    <subcellularLocation>
        <location evidence="1 9">Cytoplasm</location>
    </subcellularLocation>
</comment>
<dbReference type="NCBIfam" id="TIGR00213">
    <property type="entry name" value="GmhB_yaeD"/>
    <property type="match status" value="1"/>
</dbReference>
<evidence type="ECO:0000256" key="11">
    <source>
        <dbReference type="PIRSR" id="PIRSR004682-2"/>
    </source>
</evidence>
<dbReference type="GO" id="GO:0005975">
    <property type="term" value="P:carbohydrate metabolic process"/>
    <property type="evidence" value="ECO:0007669"/>
    <property type="project" value="InterPro"/>
</dbReference>
<dbReference type="InterPro" id="IPR023214">
    <property type="entry name" value="HAD_sf"/>
</dbReference>
<dbReference type="AlphaFoldDB" id="A0A9W6LC52"/>
<dbReference type="NCBIfam" id="NF006506">
    <property type="entry name" value="PRK08942.1"/>
    <property type="match status" value="1"/>
</dbReference>
<feature type="binding site" evidence="11">
    <location>
        <begin position="14"/>
        <end position="16"/>
    </location>
    <ligand>
        <name>substrate</name>
    </ligand>
</feature>
<dbReference type="PIRSF" id="PIRSF004682">
    <property type="entry name" value="GmhB"/>
    <property type="match status" value="1"/>
</dbReference>
<keyword evidence="15" id="KW-1185">Reference proteome</keyword>
<keyword evidence="2 9" id="KW-0963">Cytoplasm</keyword>
<dbReference type="RefSeq" id="WP_214187872.1">
    <property type="nucleotide sequence ID" value="NZ_BSDS01000001.1"/>
</dbReference>
<dbReference type="GO" id="GO:0016791">
    <property type="term" value="F:phosphatase activity"/>
    <property type="evidence" value="ECO:0007669"/>
    <property type="project" value="InterPro"/>
</dbReference>
<evidence type="ECO:0000256" key="10">
    <source>
        <dbReference type="PIRSR" id="PIRSR004682-1"/>
    </source>
</evidence>
<dbReference type="NCBIfam" id="TIGR01662">
    <property type="entry name" value="HAD-SF-IIIA"/>
    <property type="match status" value="1"/>
</dbReference>
<feature type="site" description="Stabilizes the phosphoryl group" evidence="12">
    <location>
        <position position="56"/>
    </location>
</feature>
<dbReference type="Gene3D" id="3.40.50.1000">
    <property type="entry name" value="HAD superfamily/HAD-like"/>
    <property type="match status" value="1"/>
</dbReference>
<keyword evidence="3 13" id="KW-0479">Metal-binding</keyword>
<feature type="binding site" evidence="13">
    <location>
        <position position="95"/>
    </location>
    <ligand>
        <name>Zn(2+)</name>
        <dbReference type="ChEBI" id="CHEBI:29105"/>
    </ligand>
</feature>
<feature type="binding site" evidence="11">
    <location>
        <begin position="22"/>
        <end position="25"/>
    </location>
    <ligand>
        <name>substrate</name>
    </ligand>
</feature>
<evidence type="ECO:0000256" key="13">
    <source>
        <dbReference type="PIRSR" id="PIRSR004682-4"/>
    </source>
</evidence>
<dbReference type="NCBIfam" id="TIGR01656">
    <property type="entry name" value="Histidinol-ppas"/>
    <property type="match status" value="1"/>
</dbReference>
<organism evidence="14 15">
    <name type="scientific">Geobacter hydrogenophilus</name>
    <dbReference type="NCBI Taxonomy" id="40983"/>
    <lineage>
        <taxon>Bacteria</taxon>
        <taxon>Pseudomonadati</taxon>
        <taxon>Thermodesulfobacteriota</taxon>
        <taxon>Desulfuromonadia</taxon>
        <taxon>Geobacterales</taxon>
        <taxon>Geobacteraceae</taxon>
        <taxon>Geobacter</taxon>
    </lineage>
</organism>
<feature type="binding site" evidence="13">
    <location>
        <position position="14"/>
    </location>
    <ligand>
        <name>Mg(2+)</name>
        <dbReference type="ChEBI" id="CHEBI:18420"/>
    </ligand>
</feature>
<evidence type="ECO:0000256" key="4">
    <source>
        <dbReference type="ARBA" id="ARBA00022801"/>
    </source>
</evidence>
<feature type="binding site" evidence="13">
    <location>
        <position position="139"/>
    </location>
    <ligand>
        <name>Mg(2+)</name>
        <dbReference type="ChEBI" id="CHEBI:18420"/>
    </ligand>
</feature>
<gene>
    <name evidence="14" type="primary">gmhB</name>
    <name evidence="14" type="ORF">GHYDROH2_06120</name>
</gene>
<dbReference type="InterPro" id="IPR036412">
    <property type="entry name" value="HAD-like_sf"/>
</dbReference>
<dbReference type="EC" id="3.1.3.-" evidence="9"/>
<feature type="site" description="Contributes to substrate recognition" evidence="12">
    <location>
        <position position="113"/>
    </location>
</feature>
<dbReference type="InterPro" id="IPR006549">
    <property type="entry name" value="HAD-SF_hydro_IIIA"/>
</dbReference>
<feature type="binding site" evidence="11">
    <location>
        <position position="140"/>
    </location>
    <ligand>
        <name>substrate</name>
    </ligand>
</feature>
<evidence type="ECO:0000256" key="2">
    <source>
        <dbReference type="ARBA" id="ARBA00022490"/>
    </source>
</evidence>
<keyword evidence="13" id="KW-0460">Magnesium</keyword>
<dbReference type="SUPFAM" id="SSF56784">
    <property type="entry name" value="HAD-like"/>
    <property type="match status" value="1"/>
</dbReference>
<evidence type="ECO:0000256" key="6">
    <source>
        <dbReference type="ARBA" id="ARBA00023277"/>
    </source>
</evidence>
<feature type="active site" description="Nucleophile" evidence="10">
    <location>
        <position position="14"/>
    </location>
</feature>
<dbReference type="FunFam" id="3.40.50.1000:FF:000037">
    <property type="entry name" value="D,D-heptose 1,7-bisphosphate phosphatase"/>
    <property type="match status" value="1"/>
</dbReference>
<feature type="binding site" evidence="13">
    <location>
        <position position="16"/>
    </location>
    <ligand>
        <name>Mg(2+)</name>
        <dbReference type="ChEBI" id="CHEBI:18420"/>
    </ligand>
</feature>
<proteinExistence type="inferred from homology"/>
<dbReference type="GO" id="GO:0005737">
    <property type="term" value="C:cytoplasm"/>
    <property type="evidence" value="ECO:0007669"/>
    <property type="project" value="UniProtKB-SubCell"/>
</dbReference>
<comment type="cofactor">
    <cofactor evidence="13">
        <name>Zn(2+)</name>
        <dbReference type="ChEBI" id="CHEBI:29105"/>
    </cofactor>
</comment>
<feature type="binding site" evidence="11">
    <location>
        <begin position="113"/>
        <end position="114"/>
    </location>
    <ligand>
        <name>substrate</name>
    </ligand>
</feature>
<dbReference type="EMBL" id="BSDS01000001">
    <property type="protein sequence ID" value="GLI37111.1"/>
    <property type="molecule type" value="Genomic_DNA"/>
</dbReference>
<dbReference type="InterPro" id="IPR006543">
    <property type="entry name" value="Histidinol-phos"/>
</dbReference>
<feature type="site" description="Stabilizes the phosphoryl group" evidence="12">
    <location>
        <position position="114"/>
    </location>
</feature>
<keyword evidence="4 9" id="KW-0378">Hydrolase</keyword>
<dbReference type="Proteomes" id="UP001144352">
    <property type="component" value="Unassembled WGS sequence"/>
</dbReference>
<keyword evidence="6 9" id="KW-0119">Carbohydrate metabolism</keyword>
<protein>
    <recommendedName>
        <fullName evidence="7 9">D,D-heptose 1,7-bisphosphate phosphatase</fullName>
        <ecNumber evidence="9">3.1.3.-</ecNumber>
    </recommendedName>
</protein>
<dbReference type="CDD" id="cd07503">
    <property type="entry name" value="HAD_HisB-N"/>
    <property type="match status" value="1"/>
</dbReference>
<name>A0A9W6LC52_9BACT</name>
<feature type="binding site" evidence="13">
    <location>
        <position position="140"/>
    </location>
    <ligand>
        <name>Mg(2+)</name>
        <dbReference type="ChEBI" id="CHEBI:18420"/>
    </ligand>
</feature>
<feature type="binding site" evidence="13">
    <location>
        <position position="110"/>
    </location>
    <ligand>
        <name>Zn(2+)</name>
        <dbReference type="ChEBI" id="CHEBI:29105"/>
    </ligand>
</feature>
<evidence type="ECO:0000256" key="1">
    <source>
        <dbReference type="ARBA" id="ARBA00004496"/>
    </source>
</evidence>
<accession>A0A9W6LC52</accession>
<evidence type="ECO:0000256" key="8">
    <source>
        <dbReference type="ARBA" id="ARBA00061616"/>
    </source>
</evidence>
<evidence type="ECO:0000256" key="12">
    <source>
        <dbReference type="PIRSR" id="PIRSR004682-3"/>
    </source>
</evidence>
<dbReference type="PANTHER" id="PTHR42891:SF1">
    <property type="entry name" value="D-GLYCERO-BETA-D-MANNO-HEPTOSE-1,7-BISPHOSPHATE 7-PHOSPHATASE"/>
    <property type="match status" value="1"/>
</dbReference>
<comment type="similarity">
    <text evidence="8 9">Belongs to the gmhB family.</text>
</comment>
<feature type="binding site" evidence="13">
    <location>
        <position position="97"/>
    </location>
    <ligand>
        <name>Zn(2+)</name>
        <dbReference type="ChEBI" id="CHEBI:29105"/>
    </ligand>
</feature>
<comment type="caution">
    <text evidence="14">The sequence shown here is derived from an EMBL/GenBank/DDBJ whole genome shotgun (WGS) entry which is preliminary data.</text>
</comment>
<keyword evidence="5 13" id="KW-0862">Zinc</keyword>
<evidence type="ECO:0000313" key="15">
    <source>
        <dbReference type="Proteomes" id="UP001144352"/>
    </source>
</evidence>
<reference evidence="14" key="1">
    <citation type="submission" date="2022-12" db="EMBL/GenBank/DDBJ databases">
        <title>Reference genome sequencing for broad-spectrum identification of bacterial and archaeal isolates by mass spectrometry.</title>
        <authorList>
            <person name="Sekiguchi Y."/>
            <person name="Tourlousse D.M."/>
        </authorList>
    </citation>
    <scope>NUCLEOTIDE SEQUENCE</scope>
    <source>
        <strain evidence="14">H2</strain>
    </source>
</reference>